<feature type="transmembrane region" description="Helical" evidence="10">
    <location>
        <begin position="697"/>
        <end position="718"/>
    </location>
</feature>
<feature type="transmembrane region" description="Helical" evidence="10">
    <location>
        <begin position="876"/>
        <end position="896"/>
    </location>
</feature>
<feature type="transmembrane region" description="Helical" evidence="10">
    <location>
        <begin position="845"/>
        <end position="864"/>
    </location>
</feature>
<dbReference type="GO" id="GO:0005524">
    <property type="term" value="F:ATP binding"/>
    <property type="evidence" value="ECO:0007669"/>
    <property type="project" value="UniProtKB-KW"/>
</dbReference>
<evidence type="ECO:0000256" key="3">
    <source>
        <dbReference type="ARBA" id="ARBA00022723"/>
    </source>
</evidence>
<dbReference type="GO" id="GO:0016887">
    <property type="term" value="F:ATP hydrolysis activity"/>
    <property type="evidence" value="ECO:0007669"/>
    <property type="project" value="InterPro"/>
</dbReference>
<evidence type="ECO:0000256" key="1">
    <source>
        <dbReference type="ARBA" id="ARBA00004127"/>
    </source>
</evidence>
<dbReference type="InterPro" id="IPR006068">
    <property type="entry name" value="ATPase_P-typ_cation-transptr_C"/>
</dbReference>
<evidence type="ECO:0000259" key="12">
    <source>
        <dbReference type="Pfam" id="PF00689"/>
    </source>
</evidence>
<dbReference type="PANTHER" id="PTHR24093:SF369">
    <property type="entry name" value="CALCIUM-TRANSPORTING ATPASE"/>
    <property type="match status" value="1"/>
</dbReference>
<dbReference type="AlphaFoldDB" id="A0A8H3QJI5"/>
<proteinExistence type="predicted"/>
<dbReference type="Gene3D" id="3.40.50.1000">
    <property type="entry name" value="HAD superfamily/HAD-like"/>
    <property type="match status" value="1"/>
</dbReference>
<feature type="domain" description="P-type ATPase A" evidence="11">
    <location>
        <begin position="168"/>
        <end position="267"/>
    </location>
</feature>
<dbReference type="InterPro" id="IPR008250">
    <property type="entry name" value="ATPase_P-typ_transduc_dom_A_sf"/>
</dbReference>
<dbReference type="Gene3D" id="2.70.150.10">
    <property type="entry name" value="Calcium-transporting ATPase, cytoplasmic transduction domain A"/>
    <property type="match status" value="1"/>
</dbReference>
<feature type="transmembrane region" description="Helical" evidence="10">
    <location>
        <begin position="806"/>
        <end position="824"/>
    </location>
</feature>
<evidence type="ECO:0000313" key="14">
    <source>
        <dbReference type="EMBL" id="GES81427.1"/>
    </source>
</evidence>
<dbReference type="InterPro" id="IPR023299">
    <property type="entry name" value="ATPase_P-typ_cyto_dom_N"/>
</dbReference>
<protein>
    <submittedName>
        <fullName evidence="14">Calcium-translocating P-type ATPase</fullName>
    </submittedName>
</protein>
<dbReference type="Pfam" id="PF00689">
    <property type="entry name" value="Cation_ATPase_C"/>
    <property type="match status" value="1"/>
</dbReference>
<dbReference type="SUPFAM" id="SSF81653">
    <property type="entry name" value="Calcium ATPase, transduction domain A"/>
    <property type="match status" value="1"/>
</dbReference>
<dbReference type="PANTHER" id="PTHR24093">
    <property type="entry name" value="CATION TRANSPORTING ATPASE"/>
    <property type="match status" value="1"/>
</dbReference>
<evidence type="ECO:0000313" key="15">
    <source>
        <dbReference type="Proteomes" id="UP000615446"/>
    </source>
</evidence>
<feature type="transmembrane region" description="Helical" evidence="10">
    <location>
        <begin position="724"/>
        <end position="748"/>
    </location>
</feature>
<keyword evidence="5" id="KW-0067">ATP-binding</keyword>
<evidence type="ECO:0000256" key="2">
    <source>
        <dbReference type="ARBA" id="ARBA00022692"/>
    </source>
</evidence>
<dbReference type="SUPFAM" id="SSF81660">
    <property type="entry name" value="Metal cation-transporting ATPase, ATP-binding domain N"/>
    <property type="match status" value="1"/>
</dbReference>
<sequence>MLSHESSQERTPLLGRPSEFKDGPFNFKPKQLCELLDPKNPELLVKYGGAEKILEGLKVDPTTGLSSDEGLCTSNQNSKPFQERRKVFGKNVIPGVIQRYLLILVWKLFRDETWITLSIAALTSLVIDLNINVGWVEGTSIIAMIVLTNAINVYRAEEVSRKLDESSTYNVLRSGKEQQINVNEINVGDILYLEPDNIVPVDCIFLDGHNLTCDESHVTGESDLIKKGHVKDGMDPFILSGTKVFDGTGTCVVIAVGIYSFFGKTMMAILSYYNETSLLTKLLNALYEKFTQLDDTTTALAFAFASIQMSKDNFLVKVLSACKTMGDITVLCLDKTVLTQSKMLVTEGIIGQKKFDQTNDWKCKVATSTYNILIQGIAINSSAFKNKENGNINFVGNKTDCALLDFITSAGVDHQEIRTSTKFVKVYPFKPKRKTMTTFIKLSCNGPCEEATVNSENYRVHVKGAHEMILKACTHYVDAEDKVQQLDSSVKQSIETNAKNFASETIRTICFAYRDLTTSEFKQLGDTPELLPDNLIYLGLVCIQELLQPGVKESVEILRNAGVIVKMITGDNQKTANAIARETGILTRSGSSMNGSEFNEKFNWQLHETVSELQVLACSSPTDKDHIVKLLKENGETVAFIGNYGPALESADIGLSMITDPETAKEAASIILKDDDFNSIVKVLKWGRAVKANVRKFLQFQLTISITTIILSFITTVVNKSFLTAVQLFFIKFIMGPLSALALTIELPSDELLDRKSVSKKRRLVSFKMWKMIFGQAIFQIGIVLSLLIMGPTIFNLSNSKEDKEILNTLVFNTIVFLQIFNIINCRNTNDNLNVFENIFKSSNYIFIMIQIILITGQFFIIEHGNKTFGTTNLKWYQWLITILIGFLSLLVGFIIRFNTCVPESIFDEDYRAMITPTLRGIRILRNFFIHWCGPIKIVVPNTDLTI</sequence>
<evidence type="ECO:0000256" key="6">
    <source>
        <dbReference type="ARBA" id="ARBA00022842"/>
    </source>
</evidence>
<dbReference type="Pfam" id="PF13246">
    <property type="entry name" value="Cation_ATPase"/>
    <property type="match status" value="1"/>
</dbReference>
<evidence type="ECO:0000256" key="9">
    <source>
        <dbReference type="SAM" id="MobiDB-lite"/>
    </source>
</evidence>
<organism evidence="14 15">
    <name type="scientific">Rhizophagus clarus</name>
    <dbReference type="NCBI Taxonomy" id="94130"/>
    <lineage>
        <taxon>Eukaryota</taxon>
        <taxon>Fungi</taxon>
        <taxon>Fungi incertae sedis</taxon>
        <taxon>Mucoromycota</taxon>
        <taxon>Glomeromycotina</taxon>
        <taxon>Glomeromycetes</taxon>
        <taxon>Glomerales</taxon>
        <taxon>Glomeraceae</taxon>
        <taxon>Rhizophagus</taxon>
    </lineage>
</organism>
<evidence type="ECO:0000256" key="4">
    <source>
        <dbReference type="ARBA" id="ARBA00022741"/>
    </source>
</evidence>
<evidence type="ECO:0000256" key="10">
    <source>
        <dbReference type="SAM" id="Phobius"/>
    </source>
</evidence>
<feature type="transmembrane region" description="Helical" evidence="10">
    <location>
        <begin position="252"/>
        <end position="273"/>
    </location>
</feature>
<dbReference type="InterPro" id="IPR059000">
    <property type="entry name" value="ATPase_P-type_domA"/>
</dbReference>
<dbReference type="InterPro" id="IPR004014">
    <property type="entry name" value="ATPase_P-typ_cation-transptr_N"/>
</dbReference>
<feature type="domain" description="Cation-transporting P-type ATPase N-terminal" evidence="13">
    <location>
        <begin position="47"/>
        <end position="124"/>
    </location>
</feature>
<feature type="transmembrane region" description="Helical" evidence="10">
    <location>
        <begin position="769"/>
        <end position="794"/>
    </location>
</feature>
<evidence type="ECO:0000259" key="13">
    <source>
        <dbReference type="Pfam" id="PF00690"/>
    </source>
</evidence>
<dbReference type="Pfam" id="PF00122">
    <property type="entry name" value="E1-E2_ATPase"/>
    <property type="match status" value="1"/>
</dbReference>
<dbReference type="Pfam" id="PF00690">
    <property type="entry name" value="Cation_ATPase_N"/>
    <property type="match status" value="1"/>
</dbReference>
<accession>A0A8H3QJI5</accession>
<dbReference type="InterPro" id="IPR023298">
    <property type="entry name" value="ATPase_P-typ_TM_dom_sf"/>
</dbReference>
<evidence type="ECO:0000259" key="11">
    <source>
        <dbReference type="Pfam" id="PF00122"/>
    </source>
</evidence>
<keyword evidence="3" id="KW-0479">Metal-binding</keyword>
<name>A0A8H3QJI5_9GLOM</name>
<dbReference type="InterPro" id="IPR001757">
    <property type="entry name" value="P_typ_ATPase"/>
</dbReference>
<keyword evidence="8 10" id="KW-0472">Membrane</keyword>
<keyword evidence="4" id="KW-0547">Nucleotide-binding</keyword>
<dbReference type="GO" id="GO:0046872">
    <property type="term" value="F:metal ion binding"/>
    <property type="evidence" value="ECO:0007669"/>
    <property type="project" value="UniProtKB-KW"/>
</dbReference>
<feature type="domain" description="Cation-transporting P-type ATPase C-terminal" evidence="12">
    <location>
        <begin position="721"/>
        <end position="897"/>
    </location>
</feature>
<dbReference type="Gene3D" id="1.20.1110.10">
    <property type="entry name" value="Calcium-transporting ATPase, transmembrane domain"/>
    <property type="match status" value="1"/>
</dbReference>
<dbReference type="GO" id="GO:0012505">
    <property type="term" value="C:endomembrane system"/>
    <property type="evidence" value="ECO:0007669"/>
    <property type="project" value="UniProtKB-SubCell"/>
</dbReference>
<keyword evidence="6" id="KW-0460">Magnesium</keyword>
<dbReference type="OrthoDB" id="3352408at2759"/>
<dbReference type="Gene3D" id="3.40.1110.10">
    <property type="entry name" value="Calcium-transporting ATPase, cytoplasmic domain N"/>
    <property type="match status" value="1"/>
</dbReference>
<dbReference type="GO" id="GO:0006874">
    <property type="term" value="P:intracellular calcium ion homeostasis"/>
    <property type="evidence" value="ECO:0007669"/>
    <property type="project" value="TreeGrafter"/>
</dbReference>
<dbReference type="InterPro" id="IPR023214">
    <property type="entry name" value="HAD_sf"/>
</dbReference>
<dbReference type="EMBL" id="BLAL01000054">
    <property type="protein sequence ID" value="GES81427.1"/>
    <property type="molecule type" value="Genomic_DNA"/>
</dbReference>
<reference evidence="14" key="1">
    <citation type="submission" date="2019-10" db="EMBL/GenBank/DDBJ databases">
        <title>Conservation and host-specific expression of non-tandemly repeated heterogenous ribosome RNA gene in arbuscular mycorrhizal fungi.</title>
        <authorList>
            <person name="Maeda T."/>
            <person name="Kobayashi Y."/>
            <person name="Nakagawa T."/>
            <person name="Ezawa T."/>
            <person name="Yamaguchi K."/>
            <person name="Bino T."/>
            <person name="Nishimoto Y."/>
            <person name="Shigenobu S."/>
            <person name="Kawaguchi M."/>
        </authorList>
    </citation>
    <scope>NUCLEOTIDE SEQUENCE</scope>
    <source>
        <strain evidence="14">HR1</strain>
    </source>
</reference>
<dbReference type="NCBIfam" id="TIGR01494">
    <property type="entry name" value="ATPase_P-type"/>
    <property type="match status" value="1"/>
</dbReference>
<dbReference type="PRINTS" id="PR00119">
    <property type="entry name" value="CATATPASE"/>
</dbReference>
<evidence type="ECO:0000256" key="5">
    <source>
        <dbReference type="ARBA" id="ARBA00022840"/>
    </source>
</evidence>
<dbReference type="InterPro" id="IPR036412">
    <property type="entry name" value="HAD-like_sf"/>
</dbReference>
<dbReference type="Proteomes" id="UP000615446">
    <property type="component" value="Unassembled WGS sequence"/>
</dbReference>
<evidence type="ECO:0000256" key="8">
    <source>
        <dbReference type="ARBA" id="ARBA00023136"/>
    </source>
</evidence>
<comment type="caution">
    <text evidence="14">The sequence shown here is derived from an EMBL/GenBank/DDBJ whole genome shotgun (WGS) entry which is preliminary data.</text>
</comment>
<feature type="region of interest" description="Disordered" evidence="9">
    <location>
        <begin position="1"/>
        <end position="22"/>
    </location>
</feature>
<keyword evidence="2 10" id="KW-0812">Transmembrane</keyword>
<dbReference type="GO" id="GO:0005388">
    <property type="term" value="F:P-type calcium transporter activity"/>
    <property type="evidence" value="ECO:0007669"/>
    <property type="project" value="TreeGrafter"/>
</dbReference>
<keyword evidence="7 10" id="KW-1133">Transmembrane helix</keyword>
<gene>
    <name evidence="14" type="ORF">RCL2_000867200</name>
</gene>
<evidence type="ECO:0000256" key="7">
    <source>
        <dbReference type="ARBA" id="ARBA00022989"/>
    </source>
</evidence>
<comment type="subcellular location">
    <subcellularLocation>
        <location evidence="1">Endomembrane system</location>
        <topology evidence="1">Multi-pass membrane protein</topology>
    </subcellularLocation>
</comment>
<dbReference type="GO" id="GO:0005886">
    <property type="term" value="C:plasma membrane"/>
    <property type="evidence" value="ECO:0007669"/>
    <property type="project" value="TreeGrafter"/>
</dbReference>
<dbReference type="SUPFAM" id="SSF81665">
    <property type="entry name" value="Calcium ATPase, transmembrane domain M"/>
    <property type="match status" value="1"/>
</dbReference>
<dbReference type="SUPFAM" id="SSF56784">
    <property type="entry name" value="HAD-like"/>
    <property type="match status" value="1"/>
</dbReference>